<feature type="transmembrane region" description="Helical" evidence="10">
    <location>
        <begin position="117"/>
        <end position="137"/>
    </location>
</feature>
<keyword evidence="8 10" id="KW-0472">Membrane</keyword>
<keyword evidence="3" id="KW-1003">Cell membrane</keyword>
<feature type="transmembrane region" description="Helical" evidence="10">
    <location>
        <begin position="372"/>
        <end position="396"/>
    </location>
</feature>
<comment type="caution">
    <text evidence="11">The sequence shown here is derived from an EMBL/GenBank/DDBJ whole genome shotgun (WGS) entry which is preliminary data.</text>
</comment>
<keyword evidence="12" id="KW-1185">Reference proteome</keyword>
<evidence type="ECO:0000256" key="7">
    <source>
        <dbReference type="ARBA" id="ARBA00022989"/>
    </source>
</evidence>
<feature type="transmembrane region" description="Helical" evidence="10">
    <location>
        <begin position="437"/>
        <end position="464"/>
    </location>
</feature>
<evidence type="ECO:0000256" key="2">
    <source>
        <dbReference type="ARBA" id="ARBA00022448"/>
    </source>
</evidence>
<evidence type="ECO:0000256" key="4">
    <source>
        <dbReference type="ARBA" id="ARBA00022519"/>
    </source>
</evidence>
<feature type="transmembrane region" description="Helical" evidence="10">
    <location>
        <begin position="173"/>
        <end position="191"/>
    </location>
</feature>
<dbReference type="AlphaFoldDB" id="A0A4C2EPD6"/>
<dbReference type="CDD" id="cd06582">
    <property type="entry name" value="TM_PBP1_LivH_like"/>
    <property type="match status" value="1"/>
</dbReference>
<evidence type="ECO:0000256" key="9">
    <source>
        <dbReference type="ARBA" id="ARBA00037998"/>
    </source>
</evidence>
<keyword evidence="4" id="KW-0997">Cell inner membrane</keyword>
<dbReference type="RefSeq" id="WP_137684826.1">
    <property type="nucleotide sequence ID" value="NZ_BIXZ01000007.1"/>
</dbReference>
<evidence type="ECO:0000313" key="11">
    <source>
        <dbReference type="EMBL" id="GCF15300.1"/>
    </source>
</evidence>
<feature type="transmembrane region" description="Helical" evidence="10">
    <location>
        <begin position="324"/>
        <end position="343"/>
    </location>
</feature>
<gene>
    <name evidence="11" type="ORF">Harman_32350</name>
</gene>
<evidence type="ECO:0000256" key="5">
    <source>
        <dbReference type="ARBA" id="ARBA00022692"/>
    </source>
</evidence>
<evidence type="ECO:0000256" key="6">
    <source>
        <dbReference type="ARBA" id="ARBA00022970"/>
    </source>
</evidence>
<proteinExistence type="inferred from homology"/>
<organism evidence="11 12">
    <name type="scientific">Haloarcula mannanilytica</name>
    <dbReference type="NCBI Taxonomy" id="2509225"/>
    <lineage>
        <taxon>Archaea</taxon>
        <taxon>Methanobacteriati</taxon>
        <taxon>Methanobacteriota</taxon>
        <taxon>Stenosarchaea group</taxon>
        <taxon>Halobacteria</taxon>
        <taxon>Halobacteriales</taxon>
        <taxon>Haloarculaceae</taxon>
        <taxon>Haloarcula</taxon>
    </lineage>
</organism>
<protein>
    <recommendedName>
        <fullName evidence="13">Branched-chain amino acid ABC transporter permease</fullName>
    </recommendedName>
</protein>
<feature type="transmembrane region" description="Helical" evidence="10">
    <location>
        <begin position="143"/>
        <end position="161"/>
    </location>
</feature>
<feature type="transmembrane region" description="Helical" evidence="10">
    <location>
        <begin position="284"/>
        <end position="304"/>
    </location>
</feature>
<keyword evidence="6" id="KW-0029">Amino-acid transport</keyword>
<comment type="similarity">
    <text evidence="9">Belongs to the binding-protein-dependent transport system permease family. LivHM subfamily.</text>
</comment>
<feature type="transmembrane region" description="Helical" evidence="10">
    <location>
        <begin position="7"/>
        <end position="32"/>
    </location>
</feature>
<keyword evidence="5 10" id="KW-0812">Transmembrane</keyword>
<dbReference type="GO" id="GO:0006865">
    <property type="term" value="P:amino acid transport"/>
    <property type="evidence" value="ECO:0007669"/>
    <property type="project" value="UniProtKB-KW"/>
</dbReference>
<dbReference type="Proteomes" id="UP000304382">
    <property type="component" value="Unassembled WGS sequence"/>
</dbReference>
<evidence type="ECO:0000256" key="10">
    <source>
        <dbReference type="SAM" id="Phobius"/>
    </source>
</evidence>
<dbReference type="InterPro" id="IPR001851">
    <property type="entry name" value="ABC_transp_permease"/>
</dbReference>
<dbReference type="PANTHER" id="PTHR11795">
    <property type="entry name" value="BRANCHED-CHAIN AMINO ACID TRANSPORT SYSTEM PERMEASE PROTEIN LIVH"/>
    <property type="match status" value="1"/>
</dbReference>
<dbReference type="GO" id="GO:0005886">
    <property type="term" value="C:plasma membrane"/>
    <property type="evidence" value="ECO:0007669"/>
    <property type="project" value="UniProtKB-SubCell"/>
</dbReference>
<accession>A0A4C2EPD6</accession>
<feature type="transmembrane region" description="Helical" evidence="10">
    <location>
        <begin position="252"/>
        <end position="272"/>
    </location>
</feature>
<keyword evidence="2" id="KW-0813">Transport</keyword>
<evidence type="ECO:0000256" key="1">
    <source>
        <dbReference type="ARBA" id="ARBA00004651"/>
    </source>
</evidence>
<sequence length="472" mass="48821">MAPSAGLLNAILTGLVTGSIIALGAIGLSLVYDIAEVPNFAHGDLLTLGAYTALLVNKPQSVPLFDVFATGPRAVGATGAGLLFAATAAGVLGSVYHLGGVDAIRGGWWGVDVSPTVGTATHVGLAVAVGGLVVAGLPSYPAALLFSVVVLGAVVPLTESVVFRKFREKDVELAMMLIVSLAMAFIIRFSIQTVFGGDIRFYEVDTTIQAAGSSVNFTFAKFIDLLVSSNGVVVNVLETRGTENLQLFALGYGWLEVIGILGVTALVAGAAYRRRRDTAGVVGPRLAAGLGGVAVLIVGGALLAGGGTVPSETLYETRLRTSPLRLGIILIALALMGFLHYLLQATTLGKAMRATSDNRELAMIRGINTRRVMMVVWIIAGMFAAVAGVLLGFLFSNITINLGFFLLLPMFAGVILGGISVYGAILGSYVVGLAMEVGIFAIPGLSATYRVPVAFVVLLLVLLIKPEGITGD</sequence>
<dbReference type="Pfam" id="PF02653">
    <property type="entry name" value="BPD_transp_2"/>
    <property type="match status" value="2"/>
</dbReference>
<evidence type="ECO:0000256" key="3">
    <source>
        <dbReference type="ARBA" id="ARBA00022475"/>
    </source>
</evidence>
<feature type="transmembrane region" description="Helical" evidence="10">
    <location>
        <begin position="74"/>
        <end position="96"/>
    </location>
</feature>
<evidence type="ECO:0008006" key="13">
    <source>
        <dbReference type="Google" id="ProtNLM"/>
    </source>
</evidence>
<reference evidence="11 12" key="1">
    <citation type="submission" date="2019-02" db="EMBL/GenBank/DDBJ databases">
        <title>Haloarcula mannanilyticum sp. nov., a mannan degrading haloarchaeon isolated from commercial salt.</title>
        <authorList>
            <person name="Enomoto S."/>
            <person name="Shimane Y."/>
            <person name="Kamekura M."/>
            <person name="Ito T."/>
            <person name="Moriya O."/>
            <person name="Ihara K."/>
            <person name="Takahashi-Ando N."/>
            <person name="Fukushima Y."/>
            <person name="Yoshida Y."/>
            <person name="Usama R."/>
            <person name="Takai K."/>
            <person name="Minegishi H."/>
        </authorList>
    </citation>
    <scope>NUCLEOTIDE SEQUENCE [LARGE SCALE GENOMIC DNA]</scope>
    <source>
        <strain evidence="11 12">MD130-1</strain>
    </source>
</reference>
<comment type="subcellular location">
    <subcellularLocation>
        <location evidence="1">Cell membrane</location>
        <topology evidence="1">Multi-pass membrane protein</topology>
    </subcellularLocation>
</comment>
<feature type="transmembrane region" description="Helical" evidence="10">
    <location>
        <begin position="402"/>
        <end position="425"/>
    </location>
</feature>
<dbReference type="OrthoDB" id="31233at2157"/>
<dbReference type="GO" id="GO:0022857">
    <property type="term" value="F:transmembrane transporter activity"/>
    <property type="evidence" value="ECO:0007669"/>
    <property type="project" value="InterPro"/>
</dbReference>
<name>A0A4C2EPD6_9EURY</name>
<evidence type="ECO:0000313" key="12">
    <source>
        <dbReference type="Proteomes" id="UP000304382"/>
    </source>
</evidence>
<dbReference type="EMBL" id="BIXZ01000007">
    <property type="protein sequence ID" value="GCF15300.1"/>
    <property type="molecule type" value="Genomic_DNA"/>
</dbReference>
<evidence type="ECO:0000256" key="8">
    <source>
        <dbReference type="ARBA" id="ARBA00023136"/>
    </source>
</evidence>
<dbReference type="InterPro" id="IPR052157">
    <property type="entry name" value="BCAA_transport_permease"/>
</dbReference>
<keyword evidence="7 10" id="KW-1133">Transmembrane helix</keyword>
<dbReference type="PANTHER" id="PTHR11795:SF371">
    <property type="entry name" value="HIGH-AFFINITY BRANCHED-CHAIN AMINO ACID TRANSPORT SYSTEM PERMEASE PROTEIN LIVH"/>
    <property type="match status" value="1"/>
</dbReference>